<dbReference type="Proteomes" id="UP001295444">
    <property type="component" value="Chromosome 01"/>
</dbReference>
<keyword evidence="7" id="KW-0995">Kinetochore</keyword>
<dbReference type="GO" id="GO:0005813">
    <property type="term" value="C:centrosome"/>
    <property type="evidence" value="ECO:0007669"/>
    <property type="project" value="UniProtKB-SubCell"/>
</dbReference>
<sequence length="481" mass="55096">MAAACPSKSPHTSFRGSTKESRQDTPSASSYATYPRRKPFINSDVQCPLGKHVPAYPESNSRAIFSALKNLQEKISRLELERLQAEDNLNRLSKETQDYKTHLDKHVKSKDGAVDMSRQNKDLSRQLTAAETRCSVLEKQLEYMRKMVQKAESERTSMLEKQHVHKRERPGDRSMETLNLKAKLEKLDILEQEYLKLTTMQVLAESKIREIEQRLREEEHQRKLVQEKAVQLQTGLETNRILLRSLTPPSKQMKVKKIKTAQLDKMPSHLSSSSVQPHYRLSLGDVPFVAGTDCIPAGSSHSVRANVQHVLSLMKQHNKALCNERVLCDQPDGVRWSTDSVSPLNSYQELSEVLFTLEDEFGQMSFDHQELVKQIQEARSDRLKEDLEIELEALVRKMEAKADQITKLKRLVRESRARKKVTYESSKKDSKPVKTGKKTNATVAGPQKINPGEKSRKSLQLLRDMQTLQASLRKEDIQWDC</sequence>
<dbReference type="GO" id="GO:0043015">
    <property type="term" value="F:gamma-tubulin binding"/>
    <property type="evidence" value="ECO:0007669"/>
    <property type="project" value="InterPro"/>
</dbReference>
<keyword evidence="6" id="KW-0493">Microtubule</keyword>
<evidence type="ECO:0000313" key="23">
    <source>
        <dbReference type="Proteomes" id="UP001295444"/>
    </source>
</evidence>
<dbReference type="EMBL" id="OW240912">
    <property type="protein sequence ID" value="CAH2225435.1"/>
    <property type="molecule type" value="Genomic_DNA"/>
</dbReference>
<evidence type="ECO:0000256" key="16">
    <source>
        <dbReference type="ARBA" id="ARBA00074214"/>
    </source>
</evidence>
<evidence type="ECO:0000256" key="7">
    <source>
        <dbReference type="ARBA" id="ARBA00022838"/>
    </source>
</evidence>
<feature type="domain" description="Cep57 centrosome microtubule-binding" evidence="20">
    <location>
        <begin position="347"/>
        <end position="410"/>
    </location>
</feature>
<dbReference type="Gene3D" id="1.20.58.90">
    <property type="match status" value="1"/>
</dbReference>
<dbReference type="GO" id="GO:0042802">
    <property type="term" value="F:identical protein binding"/>
    <property type="evidence" value="ECO:0007669"/>
    <property type="project" value="InterPro"/>
</dbReference>
<evidence type="ECO:0000256" key="19">
    <source>
        <dbReference type="SAM" id="MobiDB-lite"/>
    </source>
</evidence>
<dbReference type="PANTHER" id="PTHR19336">
    <property type="entry name" value="UNCHARACTERIZED DUF1167"/>
    <property type="match status" value="1"/>
</dbReference>
<comment type="subcellular location">
    <subcellularLocation>
        <location evidence="3">Chromosome</location>
        <location evidence="3">Centromere</location>
        <location evidence="3">Kinetochore</location>
    </subcellularLocation>
    <subcellularLocation>
        <location evidence="2">Cytoplasm</location>
        <location evidence="2">Cytoskeleton</location>
        <location evidence="2">Microtubule organizing center</location>
        <location evidence="2">Centrosome</location>
    </subcellularLocation>
    <subcellularLocation>
        <location evidence="1">Cytoplasm</location>
        <location evidence="1">Cytoskeleton</location>
        <location evidence="1">Spindle</location>
    </subcellularLocation>
</comment>
<feature type="region of interest" description="Disordered" evidence="19">
    <location>
        <begin position="153"/>
        <end position="172"/>
    </location>
</feature>
<keyword evidence="8 18" id="KW-0175">Coiled coil</keyword>
<evidence type="ECO:0000256" key="5">
    <source>
        <dbReference type="ARBA" id="ARBA00022490"/>
    </source>
</evidence>
<dbReference type="Pfam" id="PF14073">
    <property type="entry name" value="Cep57_CLD"/>
    <property type="match status" value="1"/>
</dbReference>
<comment type="function">
    <text evidence="13">Required for spindle microtubule attachment to both kinetochores and centrosomes. Also functions to tether minus-ends of spindle microtubules to centrosomes. May act by forming ring-like structures around microtubules, or by serving as a cross-linker or scaffold at the attachment site.</text>
</comment>
<protein>
    <recommendedName>
        <fullName evidence="15">Centrosomal protein CEP57L1</fullName>
    </recommendedName>
    <alternativeName>
        <fullName evidence="11">Centrosomal protein 57kDa-like protein 1</fullName>
    </alternativeName>
    <alternativeName>
        <fullName evidence="16">Centrosomal protein cep57l1</fullName>
    </alternativeName>
    <alternativeName>
        <fullName evidence="17">Centrosomal protein of 57 kDa</fullName>
    </alternativeName>
    <alternativeName>
        <fullName evidence="12">Cep57-related protein</fullName>
    </alternativeName>
</protein>
<keyword evidence="23" id="KW-1185">Reference proteome</keyword>
<feature type="region of interest" description="Disordered" evidence="19">
    <location>
        <begin position="1"/>
        <end position="35"/>
    </location>
</feature>
<feature type="compositionally biased region" description="Basic and acidic residues" evidence="19">
    <location>
        <begin position="419"/>
        <end position="432"/>
    </location>
</feature>
<feature type="domain" description="Cep57 centrosome localisation" evidence="21">
    <location>
        <begin position="63"/>
        <end position="243"/>
    </location>
</feature>
<dbReference type="GO" id="GO:0008017">
    <property type="term" value="F:microtubule binding"/>
    <property type="evidence" value="ECO:0007669"/>
    <property type="project" value="InterPro"/>
</dbReference>
<dbReference type="InterPro" id="IPR025913">
    <property type="entry name" value="Cep57_CLD"/>
</dbReference>
<dbReference type="AlphaFoldDB" id="A0AAD1R7J5"/>
<feature type="compositionally biased region" description="Basic and acidic residues" evidence="19">
    <location>
        <begin position="153"/>
        <end position="162"/>
    </location>
</feature>
<evidence type="ECO:0000256" key="8">
    <source>
        <dbReference type="ARBA" id="ARBA00023054"/>
    </source>
</evidence>
<gene>
    <name evidence="22" type="ORF">PECUL_23A027963</name>
</gene>
<evidence type="ECO:0000256" key="1">
    <source>
        <dbReference type="ARBA" id="ARBA00004186"/>
    </source>
</evidence>
<keyword evidence="9" id="KW-0206">Cytoskeleton</keyword>
<accession>A0AAD1R7J5</accession>
<evidence type="ECO:0000256" key="9">
    <source>
        <dbReference type="ARBA" id="ARBA00023212"/>
    </source>
</evidence>
<evidence type="ECO:0000256" key="4">
    <source>
        <dbReference type="ARBA" id="ARBA00008179"/>
    </source>
</evidence>
<evidence type="ECO:0000256" key="11">
    <source>
        <dbReference type="ARBA" id="ARBA00041218"/>
    </source>
</evidence>
<evidence type="ECO:0000313" key="22">
    <source>
        <dbReference type="EMBL" id="CAH2225435.1"/>
    </source>
</evidence>
<dbReference type="GO" id="GO:0000776">
    <property type="term" value="C:kinetochore"/>
    <property type="evidence" value="ECO:0007669"/>
    <property type="project" value="UniProtKB-KW"/>
</dbReference>
<feature type="coiled-coil region" evidence="18">
    <location>
        <begin position="384"/>
        <end position="411"/>
    </location>
</feature>
<comment type="similarity">
    <text evidence="4">Belongs to the translokin family.</text>
</comment>
<evidence type="ECO:0000256" key="18">
    <source>
        <dbReference type="SAM" id="Coils"/>
    </source>
</evidence>
<dbReference type="PANTHER" id="PTHR19336:SF11">
    <property type="entry name" value="CENTROSOMAL PROTEIN OF 57 KDA"/>
    <property type="match status" value="1"/>
</dbReference>
<dbReference type="Pfam" id="PF06657">
    <property type="entry name" value="Cep57_MT_bd"/>
    <property type="match status" value="1"/>
</dbReference>
<comment type="subunit">
    <text evidence="14">Interacts with clip1, mis12, ndc80 and zwint. Interacts with gamma-tubulin.</text>
</comment>
<evidence type="ECO:0000256" key="13">
    <source>
        <dbReference type="ARBA" id="ARBA00055384"/>
    </source>
</evidence>
<evidence type="ECO:0000256" key="2">
    <source>
        <dbReference type="ARBA" id="ARBA00004300"/>
    </source>
</evidence>
<evidence type="ECO:0000259" key="21">
    <source>
        <dbReference type="Pfam" id="PF14073"/>
    </source>
</evidence>
<evidence type="ECO:0000256" key="14">
    <source>
        <dbReference type="ARBA" id="ARBA00063967"/>
    </source>
</evidence>
<keyword evidence="5" id="KW-0963">Cytoplasm</keyword>
<feature type="coiled-coil region" evidence="18">
    <location>
        <begin position="180"/>
        <end position="228"/>
    </location>
</feature>
<evidence type="ECO:0000259" key="20">
    <source>
        <dbReference type="Pfam" id="PF06657"/>
    </source>
</evidence>
<keyword evidence="10" id="KW-0137">Centromere</keyword>
<dbReference type="InterPro" id="IPR051756">
    <property type="entry name" value="Centrosomal_MT-associated"/>
</dbReference>
<evidence type="ECO:0000256" key="17">
    <source>
        <dbReference type="ARBA" id="ARBA00079349"/>
    </source>
</evidence>
<evidence type="ECO:0000256" key="12">
    <source>
        <dbReference type="ARBA" id="ARBA00042578"/>
    </source>
</evidence>
<proteinExistence type="inferred from homology"/>
<evidence type="ECO:0000256" key="3">
    <source>
        <dbReference type="ARBA" id="ARBA00004629"/>
    </source>
</evidence>
<reference evidence="22" key="1">
    <citation type="submission" date="2022-03" db="EMBL/GenBank/DDBJ databases">
        <authorList>
            <person name="Alioto T."/>
            <person name="Alioto T."/>
            <person name="Gomez Garrido J."/>
        </authorList>
    </citation>
    <scope>NUCLEOTIDE SEQUENCE</scope>
</reference>
<organism evidence="22 23">
    <name type="scientific">Pelobates cultripes</name>
    <name type="common">Western spadefoot toad</name>
    <dbReference type="NCBI Taxonomy" id="61616"/>
    <lineage>
        <taxon>Eukaryota</taxon>
        <taxon>Metazoa</taxon>
        <taxon>Chordata</taxon>
        <taxon>Craniata</taxon>
        <taxon>Vertebrata</taxon>
        <taxon>Euteleostomi</taxon>
        <taxon>Amphibia</taxon>
        <taxon>Batrachia</taxon>
        <taxon>Anura</taxon>
        <taxon>Pelobatoidea</taxon>
        <taxon>Pelobatidae</taxon>
        <taxon>Pelobates</taxon>
    </lineage>
</organism>
<dbReference type="GO" id="GO:0005819">
    <property type="term" value="C:spindle"/>
    <property type="evidence" value="ECO:0007669"/>
    <property type="project" value="UniProtKB-SubCell"/>
</dbReference>
<evidence type="ECO:0000256" key="15">
    <source>
        <dbReference type="ARBA" id="ARBA00070483"/>
    </source>
</evidence>
<dbReference type="InterPro" id="IPR024957">
    <property type="entry name" value="Cep57_MT-bd_dom"/>
</dbReference>
<evidence type="ECO:0000256" key="6">
    <source>
        <dbReference type="ARBA" id="ARBA00022701"/>
    </source>
</evidence>
<evidence type="ECO:0000256" key="10">
    <source>
        <dbReference type="ARBA" id="ARBA00023328"/>
    </source>
</evidence>
<name>A0AAD1R7J5_PELCU</name>
<dbReference type="GO" id="GO:0005874">
    <property type="term" value="C:microtubule"/>
    <property type="evidence" value="ECO:0007669"/>
    <property type="project" value="UniProtKB-KW"/>
</dbReference>
<dbReference type="FunFam" id="1.20.58.90:FF:000003">
    <property type="entry name" value="Centrosomal protein of 57 kDa"/>
    <property type="match status" value="1"/>
</dbReference>
<feature type="region of interest" description="Disordered" evidence="19">
    <location>
        <begin position="419"/>
        <end position="459"/>
    </location>
</feature>